<dbReference type="EMBL" id="DWXO01000102">
    <property type="protein sequence ID" value="HJB81482.1"/>
    <property type="molecule type" value="Genomic_DNA"/>
</dbReference>
<sequence>MVEIRPSRPDEAQAQKDLWRAAFGEDPRYIDWFYECCWRPEDTLLLLEDGKLASMLALLPQTIHLPGGGAASAWYVYALATDPNVRSKGYGRQLLLYVDDFLKARGADCVTVVPAEASLFKFFGMVGYLPGFFTRKVELLRSMTTPHFPEDGVEPIGPEAYNAIREEALAGLPFVSYSQEQIRYQEGMGKITGGGLYRITVGDFQGCAAAEYLDEESVLFKELLLPPEQMPRGLAALAARMPGQRCFVRTPAQWDGMQGSYLQPFGMVKWYDRAKGALWGEETQGYMGLGFD</sequence>
<dbReference type="Proteomes" id="UP000823921">
    <property type="component" value="Unassembled WGS sequence"/>
</dbReference>
<evidence type="ECO:0000259" key="1">
    <source>
        <dbReference type="PROSITE" id="PS51186"/>
    </source>
</evidence>
<dbReference type="Gene3D" id="3.40.630.30">
    <property type="match status" value="1"/>
</dbReference>
<accession>A0A9D2SBL2</accession>
<dbReference type="GO" id="GO:0016747">
    <property type="term" value="F:acyltransferase activity, transferring groups other than amino-acyl groups"/>
    <property type="evidence" value="ECO:0007669"/>
    <property type="project" value="InterPro"/>
</dbReference>
<reference evidence="2" key="1">
    <citation type="journal article" date="2021" name="PeerJ">
        <title>Extensive microbial diversity within the chicken gut microbiome revealed by metagenomics and culture.</title>
        <authorList>
            <person name="Gilroy R."/>
            <person name="Ravi A."/>
            <person name="Getino M."/>
            <person name="Pursley I."/>
            <person name="Horton D.L."/>
            <person name="Alikhan N.F."/>
            <person name="Baker D."/>
            <person name="Gharbi K."/>
            <person name="Hall N."/>
            <person name="Watson M."/>
            <person name="Adriaenssens E.M."/>
            <person name="Foster-Nyarko E."/>
            <person name="Jarju S."/>
            <person name="Secka A."/>
            <person name="Antonio M."/>
            <person name="Oren A."/>
            <person name="Chaudhuri R.R."/>
            <person name="La Ragione R."/>
            <person name="Hildebrand F."/>
            <person name="Pallen M.J."/>
        </authorList>
    </citation>
    <scope>NUCLEOTIDE SEQUENCE</scope>
    <source>
        <strain evidence="2">CHK192-8294</strain>
    </source>
</reference>
<protein>
    <submittedName>
        <fullName evidence="2">GNAT family N-acetyltransferase</fullName>
    </submittedName>
</protein>
<gene>
    <name evidence="2" type="ORF">H9712_10920</name>
</gene>
<dbReference type="PROSITE" id="PS51186">
    <property type="entry name" value="GNAT"/>
    <property type="match status" value="1"/>
</dbReference>
<feature type="domain" description="N-acetyltransferase" evidence="1">
    <location>
        <begin position="2"/>
        <end position="144"/>
    </location>
</feature>
<evidence type="ECO:0000313" key="3">
    <source>
        <dbReference type="Proteomes" id="UP000823921"/>
    </source>
</evidence>
<comment type="caution">
    <text evidence="2">The sequence shown here is derived from an EMBL/GenBank/DDBJ whole genome shotgun (WGS) entry which is preliminary data.</text>
</comment>
<dbReference type="InterPro" id="IPR016181">
    <property type="entry name" value="Acyl_CoA_acyltransferase"/>
</dbReference>
<evidence type="ECO:0000313" key="2">
    <source>
        <dbReference type="EMBL" id="HJB81482.1"/>
    </source>
</evidence>
<reference evidence="2" key="2">
    <citation type="submission" date="2021-04" db="EMBL/GenBank/DDBJ databases">
        <authorList>
            <person name="Gilroy R."/>
        </authorList>
    </citation>
    <scope>NUCLEOTIDE SEQUENCE</scope>
    <source>
        <strain evidence="2">CHK192-8294</strain>
    </source>
</reference>
<dbReference type="SUPFAM" id="SSF55729">
    <property type="entry name" value="Acyl-CoA N-acyltransferases (Nat)"/>
    <property type="match status" value="1"/>
</dbReference>
<dbReference type="CDD" id="cd04301">
    <property type="entry name" value="NAT_SF"/>
    <property type="match status" value="1"/>
</dbReference>
<dbReference type="Pfam" id="PF13527">
    <property type="entry name" value="Acetyltransf_9"/>
    <property type="match status" value="1"/>
</dbReference>
<proteinExistence type="predicted"/>
<dbReference type="InterPro" id="IPR000182">
    <property type="entry name" value="GNAT_dom"/>
</dbReference>
<dbReference type="AlphaFoldDB" id="A0A9D2SBL2"/>
<organism evidence="2 3">
    <name type="scientific">Candidatus Flavonifractor intestinigallinarum</name>
    <dbReference type="NCBI Taxonomy" id="2838586"/>
    <lineage>
        <taxon>Bacteria</taxon>
        <taxon>Bacillati</taxon>
        <taxon>Bacillota</taxon>
        <taxon>Clostridia</taxon>
        <taxon>Eubacteriales</taxon>
        <taxon>Oscillospiraceae</taxon>
        <taxon>Flavonifractor</taxon>
    </lineage>
</organism>
<name>A0A9D2SBL2_9FIRM</name>